<evidence type="ECO:0000256" key="3">
    <source>
        <dbReference type="ARBA" id="ARBA00022895"/>
    </source>
</evidence>
<evidence type="ECO:0000313" key="7">
    <source>
        <dbReference type="EMBL" id="JAT21540.1"/>
    </source>
</evidence>
<keyword evidence="2" id="KW-0158">Chromosome</keyword>
<dbReference type="InterPro" id="IPR011564">
    <property type="entry name" value="Telomer_end-bd_POT1/Cdc13"/>
</dbReference>
<name>A0A1B6LD36_9HEMI</name>
<keyword evidence="3" id="KW-0779">Telomere</keyword>
<feature type="compositionally biased region" description="Polar residues" evidence="5">
    <location>
        <begin position="209"/>
        <end position="220"/>
    </location>
</feature>
<evidence type="ECO:0000259" key="6">
    <source>
        <dbReference type="SMART" id="SM00976"/>
    </source>
</evidence>
<gene>
    <name evidence="7" type="ORF">g.10703</name>
</gene>
<evidence type="ECO:0000256" key="5">
    <source>
        <dbReference type="SAM" id="MobiDB-lite"/>
    </source>
</evidence>
<dbReference type="GO" id="GO:0098505">
    <property type="term" value="F:G-rich strand telomeric DNA binding"/>
    <property type="evidence" value="ECO:0007669"/>
    <property type="project" value="TreeGrafter"/>
</dbReference>
<evidence type="ECO:0000256" key="4">
    <source>
        <dbReference type="ARBA" id="ARBA00023125"/>
    </source>
</evidence>
<dbReference type="GO" id="GO:0010521">
    <property type="term" value="F:telomerase inhibitor activity"/>
    <property type="evidence" value="ECO:0007669"/>
    <property type="project" value="TreeGrafter"/>
</dbReference>
<dbReference type="Gene3D" id="2.40.50.140">
    <property type="entry name" value="Nucleic acid-binding proteins"/>
    <property type="match status" value="1"/>
</dbReference>
<feature type="domain" description="Telomeric single stranded DNA binding POT1/Cdc13" evidence="6">
    <location>
        <begin position="235"/>
        <end position="368"/>
    </location>
</feature>
<dbReference type="AlphaFoldDB" id="A0A1B6LD36"/>
<dbReference type="PANTHER" id="PTHR14513:SF0">
    <property type="entry name" value="PROTECTION OF TELOMERES PROTEIN 1"/>
    <property type="match status" value="1"/>
</dbReference>
<dbReference type="GO" id="GO:0000783">
    <property type="term" value="C:nuclear telomere cap complex"/>
    <property type="evidence" value="ECO:0007669"/>
    <property type="project" value="TreeGrafter"/>
</dbReference>
<feature type="region of interest" description="Disordered" evidence="5">
    <location>
        <begin position="197"/>
        <end position="220"/>
    </location>
</feature>
<keyword evidence="4" id="KW-0238">DNA-binding</keyword>
<evidence type="ECO:0000256" key="2">
    <source>
        <dbReference type="ARBA" id="ARBA00022454"/>
    </source>
</evidence>
<feature type="compositionally biased region" description="Polar residues" evidence="5">
    <location>
        <begin position="547"/>
        <end position="563"/>
    </location>
</feature>
<dbReference type="InterPro" id="IPR028389">
    <property type="entry name" value="POT1"/>
</dbReference>
<dbReference type="InterPro" id="IPR012340">
    <property type="entry name" value="NA-bd_OB-fold"/>
</dbReference>
<dbReference type="SUPFAM" id="SSF50249">
    <property type="entry name" value="Nucleic acid-binding proteins"/>
    <property type="match status" value="1"/>
</dbReference>
<sequence length="846" mass="94694">MEFKVLECEEPTLNCFCKELKKEGHGNLVSIEDSRVKGSRSIVMGKIVNLATSLPETKRVVIIAKEVLPNCEYGQKFKAVVNKELALALTKFSPETGDRLAFYEPVIYLNPSFEDKNKTGKKLPKYVVEIGNENKKCVMWAAKKQWPKTAVQGMPSNGVRGSQENIALSNKPSQTTNGFNKPFCKNLQSGVVKNSKNISAEKDIRPETGPSSKLATKQTRSSTQQLNPCYKYKNLTDIKLAALNGDFNRVNLFAVVREISKELSKTSTDKYTIICKITDESLGNRSFDLHFFVADDVLLKQIEVGDILRLHRVKMELFNDDVDGRIFNNNDIVIFKPSSMDRPLYATKNFQLTDAEKTRALRLRNWYKKFGNSITQLADIAVEGKYQIFCKILSKSIGEGNKMVLRVTDGSVLNGLLTSSSVPGESSPSSSVTDIQVQGRRKPFDMLKAGVYVSFPDIVATRSDALRLIIDTPSYQILDDQNEEVIKIIRRISELENPGDKVRTRTHGAGPESSKAPATSNKEDATKINLQTAVVKLVKLSEEECKSGTSGSQANQEDTTLRTSRAKKRRQENNLEDASTVFNLSYQDNTLNRTEQSNKRVRLESVSTELGEGGENGPVVATAMVDEEATPQNGGEKVSNWLFHPSNSLGIKEKLDTDFDELDVDMAKTLLLGIDQDSPDLAKCLTSMKKRLRVFLVDLNPEPEADDLDLVSGYCFSGCRQIFLYSKLHWKTVDNQDFPLCPDCIQTNQEKIVELMLMMELHVFDANGVHSSILVCREHAEHFLRCSVQEYVEDEGLRRSRVRLLTDYSVKNTLTASITPMLDVTVTIIGKLLFLIDTRLKLPSSP</sequence>
<dbReference type="Pfam" id="PF02765">
    <property type="entry name" value="POT1"/>
    <property type="match status" value="1"/>
</dbReference>
<comment type="subcellular location">
    <subcellularLocation>
        <location evidence="1">Chromosome</location>
        <location evidence="1">Telomere</location>
    </subcellularLocation>
</comment>
<dbReference type="GO" id="GO:0032210">
    <property type="term" value="P:regulation of telomere maintenance via telomerase"/>
    <property type="evidence" value="ECO:0007669"/>
    <property type="project" value="TreeGrafter"/>
</dbReference>
<organism evidence="7">
    <name type="scientific">Graphocephala atropunctata</name>
    <dbReference type="NCBI Taxonomy" id="36148"/>
    <lineage>
        <taxon>Eukaryota</taxon>
        <taxon>Metazoa</taxon>
        <taxon>Ecdysozoa</taxon>
        <taxon>Arthropoda</taxon>
        <taxon>Hexapoda</taxon>
        <taxon>Insecta</taxon>
        <taxon>Pterygota</taxon>
        <taxon>Neoptera</taxon>
        <taxon>Paraneoptera</taxon>
        <taxon>Hemiptera</taxon>
        <taxon>Auchenorrhyncha</taxon>
        <taxon>Membracoidea</taxon>
        <taxon>Cicadellidae</taxon>
        <taxon>Cicadellinae</taxon>
        <taxon>Cicadellini</taxon>
        <taxon>Graphocephala</taxon>
    </lineage>
</organism>
<dbReference type="EMBL" id="GEBQ01018437">
    <property type="protein sequence ID" value="JAT21540.1"/>
    <property type="molecule type" value="Transcribed_RNA"/>
</dbReference>
<feature type="region of interest" description="Disordered" evidence="5">
    <location>
        <begin position="499"/>
        <end position="525"/>
    </location>
</feature>
<protein>
    <recommendedName>
        <fullName evidence="6">Telomeric single stranded DNA binding POT1/Cdc13 domain-containing protein</fullName>
    </recommendedName>
</protein>
<dbReference type="PANTHER" id="PTHR14513">
    <property type="entry name" value="PROTECTION OF TELOMERES 1"/>
    <property type="match status" value="1"/>
</dbReference>
<evidence type="ECO:0000256" key="1">
    <source>
        <dbReference type="ARBA" id="ARBA00004574"/>
    </source>
</evidence>
<dbReference type="GO" id="GO:0016233">
    <property type="term" value="P:telomere capping"/>
    <property type="evidence" value="ECO:0007669"/>
    <property type="project" value="TreeGrafter"/>
</dbReference>
<proteinExistence type="predicted"/>
<accession>A0A1B6LD36</accession>
<reference evidence="7" key="1">
    <citation type="submission" date="2015-11" db="EMBL/GenBank/DDBJ databases">
        <title>De novo transcriptome assembly of four potential Pierce s Disease insect vectors from Arizona vineyards.</title>
        <authorList>
            <person name="Tassone E.E."/>
        </authorList>
    </citation>
    <scope>NUCLEOTIDE SEQUENCE</scope>
</reference>
<feature type="region of interest" description="Disordered" evidence="5">
    <location>
        <begin position="544"/>
        <end position="577"/>
    </location>
</feature>
<dbReference type="SMART" id="SM00976">
    <property type="entry name" value="Telo_bind"/>
    <property type="match status" value="1"/>
</dbReference>